<reference evidence="2" key="1">
    <citation type="journal article" date="2021" name="IMA Fungus">
        <title>Genomic characterization of three marine fungi, including Emericellopsis atlantica sp. nov. with signatures of a generalist lifestyle and marine biomass degradation.</title>
        <authorList>
            <person name="Hagestad O.C."/>
            <person name="Hou L."/>
            <person name="Andersen J.H."/>
            <person name="Hansen E.H."/>
            <person name="Altermark B."/>
            <person name="Li C."/>
            <person name="Kuhnert E."/>
            <person name="Cox R.J."/>
            <person name="Crous P.W."/>
            <person name="Spatafora J.W."/>
            <person name="Lail K."/>
            <person name="Amirebrahimi M."/>
            <person name="Lipzen A."/>
            <person name="Pangilinan J."/>
            <person name="Andreopoulos W."/>
            <person name="Hayes R.D."/>
            <person name="Ng V."/>
            <person name="Grigoriev I.V."/>
            <person name="Jackson S.A."/>
            <person name="Sutton T.D.S."/>
            <person name="Dobson A.D.W."/>
            <person name="Rama T."/>
        </authorList>
    </citation>
    <scope>NUCLEOTIDE SEQUENCE</scope>
    <source>
        <strain evidence="2">TRa018bII</strain>
    </source>
</reference>
<evidence type="ECO:0000313" key="2">
    <source>
        <dbReference type="EMBL" id="KAG9236700.1"/>
    </source>
</evidence>
<evidence type="ECO:0000313" key="3">
    <source>
        <dbReference type="Proteomes" id="UP000824998"/>
    </source>
</evidence>
<evidence type="ECO:0000256" key="1">
    <source>
        <dbReference type="SAM" id="MobiDB-lite"/>
    </source>
</evidence>
<feature type="region of interest" description="Disordered" evidence="1">
    <location>
        <begin position="55"/>
        <end position="83"/>
    </location>
</feature>
<dbReference type="AlphaFoldDB" id="A0A9P8C7T9"/>
<proteinExistence type="predicted"/>
<gene>
    <name evidence="2" type="ORF">BJ875DRAFT_524290</name>
</gene>
<dbReference type="Proteomes" id="UP000824998">
    <property type="component" value="Unassembled WGS sequence"/>
</dbReference>
<accession>A0A9P8C7T9</accession>
<feature type="compositionally biased region" description="Low complexity" evidence="1">
    <location>
        <begin position="429"/>
        <end position="439"/>
    </location>
</feature>
<feature type="compositionally biased region" description="Polar residues" evidence="1">
    <location>
        <begin position="57"/>
        <end position="68"/>
    </location>
</feature>
<comment type="caution">
    <text evidence="2">The sequence shown here is derived from an EMBL/GenBank/DDBJ whole genome shotgun (WGS) entry which is preliminary data.</text>
</comment>
<name>A0A9P8C7T9_9HELO</name>
<keyword evidence="3" id="KW-1185">Reference proteome</keyword>
<feature type="region of interest" description="Disordered" evidence="1">
    <location>
        <begin position="383"/>
        <end position="403"/>
    </location>
</feature>
<protein>
    <submittedName>
        <fullName evidence="2">Uncharacterized protein</fullName>
    </submittedName>
</protein>
<dbReference type="EMBL" id="MU251401">
    <property type="protein sequence ID" value="KAG9236700.1"/>
    <property type="molecule type" value="Genomic_DNA"/>
</dbReference>
<organism evidence="2 3">
    <name type="scientific">Amylocarpus encephaloides</name>
    <dbReference type="NCBI Taxonomy" id="45428"/>
    <lineage>
        <taxon>Eukaryota</taxon>
        <taxon>Fungi</taxon>
        <taxon>Dikarya</taxon>
        <taxon>Ascomycota</taxon>
        <taxon>Pezizomycotina</taxon>
        <taxon>Leotiomycetes</taxon>
        <taxon>Helotiales</taxon>
        <taxon>Helotiales incertae sedis</taxon>
        <taxon>Amylocarpus</taxon>
    </lineage>
</organism>
<sequence length="502" mass="55164">MPEPSLVDFDGGSESCYEDYEQEVNTKEEERVSGHPVMAAVEYQDLIGVMNVHAPNNDKNNTPMSDNSDASREVTIRGGGSLSEQEDKFVIGEEETANNQDDFYLDAGIVMNASPSTVYVGSILDTPPLDINLSLPLRPEGTSYDARLSIIPAPRRYVGPPLGLRDHICEAPRDKRSDGLDFPTFLQSVLVPELDDKLFQESLPDTPPLSPSPFSLASPDHTSLSLLSLAFPDLDVDPLIISLSQAQSLPCNDALRNKEDKFAVVRGCYRFALPDTNHFYRVRCRCEKCTGWRSVHMVGNGNIAALEPGDFKAKVSESEFADADELVATTGDVESDGELDRMISDLMDGDEDEDRDRELSDEEWIAEWSARLDHLVALEDAAKSRGEVEGSPEATPVWGTPVEGMPTGCSLPLSVFVKGLRVESSSVDSTSVDNTSVDTMPSDSKSTDPIFAPVVLEPMRLQSIELQSMNYQPAGKVSNEDHSVAQVKMKGWMNWCCFSRCH</sequence>
<feature type="region of interest" description="Disordered" evidence="1">
    <location>
        <begin position="429"/>
        <end position="449"/>
    </location>
</feature>